<proteinExistence type="predicted"/>
<dbReference type="PANTHER" id="PTHR43110:SF1">
    <property type="entry name" value="THIOL PEROXIDASE"/>
    <property type="match status" value="1"/>
</dbReference>
<dbReference type="InterPro" id="IPR002065">
    <property type="entry name" value="TPX"/>
</dbReference>
<dbReference type="InterPro" id="IPR000866">
    <property type="entry name" value="AhpC/TSA"/>
</dbReference>
<dbReference type="InterPro" id="IPR013766">
    <property type="entry name" value="Thioredoxin_domain"/>
</dbReference>
<accession>C5ATL5</accession>
<dbReference type="PANTHER" id="PTHR43110">
    <property type="entry name" value="THIOL PEROXIDASE"/>
    <property type="match status" value="1"/>
</dbReference>
<keyword evidence="1" id="KW-0676">Redox-active center</keyword>
<reference evidence="3 4" key="1">
    <citation type="journal article" date="2009" name="PLoS ONE">
        <title>Methylobacterium genome sequences: a reference blueprint to investigate microbial metabolism of C1 compounds from natural and industrial sources.</title>
        <authorList>
            <person name="Vuilleumier S."/>
            <person name="Chistoserdova L."/>
            <person name="Lee M.-C."/>
            <person name="Bringel F."/>
            <person name="Lajus A."/>
            <person name="Zhou Y."/>
            <person name="Gourion B."/>
            <person name="Barbe V."/>
            <person name="Chang J."/>
            <person name="Cruveiller S."/>
            <person name="Dossat C."/>
            <person name="Gillett W."/>
            <person name="Gruffaz C."/>
            <person name="Haugen E."/>
            <person name="Hourcade E."/>
            <person name="Levy R."/>
            <person name="Mangenot S."/>
            <person name="Muller E."/>
            <person name="Nadalig T."/>
            <person name="Pagni M."/>
            <person name="Penny C."/>
            <person name="Peyraud R."/>
            <person name="Robinson D.G."/>
            <person name="Roche D."/>
            <person name="Rouy Z."/>
            <person name="Saenampechek C."/>
            <person name="Salvignol G."/>
            <person name="Vallenet D."/>
            <person name="Wu Z."/>
            <person name="Marx C.J."/>
            <person name="Vorholt J.A."/>
            <person name="Olson M.V."/>
            <person name="Kaul R."/>
            <person name="Weissenbach J."/>
            <person name="Medigue C."/>
            <person name="Lidstrom M.E."/>
        </authorList>
    </citation>
    <scope>NUCLEOTIDE SEQUENCE [LARGE SCALE GENOMIC DNA]</scope>
    <source>
        <strain evidence="4">ATCC 14718 / DSM 1338 / JCM 2805 / NCIMB 9133 / AM1</strain>
    </source>
</reference>
<keyword evidence="3" id="KW-0560">Oxidoreductase</keyword>
<dbReference type="CDD" id="cd03014">
    <property type="entry name" value="PRX_Atyp2cys"/>
    <property type="match status" value="1"/>
</dbReference>
<dbReference type="HOGENOM" id="CLU_042529_12_0_5"/>
<dbReference type="STRING" id="272630.MexAM1_META1p2781"/>
<dbReference type="EMBL" id="CP001510">
    <property type="protein sequence ID" value="ACS40539.1"/>
    <property type="molecule type" value="Genomic_DNA"/>
</dbReference>
<evidence type="ECO:0000259" key="2">
    <source>
        <dbReference type="PROSITE" id="PS51352"/>
    </source>
</evidence>
<dbReference type="NCBIfam" id="NF001808">
    <property type="entry name" value="PRK00522.1"/>
    <property type="match status" value="1"/>
</dbReference>
<name>C5ATL5_METEA</name>
<dbReference type="GO" id="GO:0008379">
    <property type="term" value="F:thioredoxin peroxidase activity"/>
    <property type="evidence" value="ECO:0007669"/>
    <property type="project" value="InterPro"/>
</dbReference>
<gene>
    <name evidence="3" type="ordered locus">MexAM1_META1p2781</name>
</gene>
<dbReference type="AlphaFoldDB" id="C5ATL5"/>
<keyword evidence="3" id="KW-0575">Peroxidase</keyword>
<evidence type="ECO:0000313" key="3">
    <source>
        <dbReference type="EMBL" id="ACS40539.1"/>
    </source>
</evidence>
<dbReference type="SUPFAM" id="SSF52833">
    <property type="entry name" value="Thioredoxin-like"/>
    <property type="match status" value="1"/>
</dbReference>
<dbReference type="Pfam" id="PF00578">
    <property type="entry name" value="AhpC-TSA"/>
    <property type="match status" value="1"/>
</dbReference>
<dbReference type="InterPro" id="IPR050455">
    <property type="entry name" value="Tpx_Peroxidase_subfamily"/>
</dbReference>
<keyword evidence="4" id="KW-1185">Reference proteome</keyword>
<dbReference type="PROSITE" id="PS51352">
    <property type="entry name" value="THIOREDOXIN_2"/>
    <property type="match status" value="1"/>
</dbReference>
<dbReference type="eggNOG" id="COG2077">
    <property type="taxonomic scope" value="Bacteria"/>
</dbReference>
<sequence>MRFSLLQPRCIILMHCASRMHLSSDECCRSGAKAETAWEVRMNDTEERHGEAFEFSEQLTVVGRKLRQGDTAPAFCLERFDAAEGAIRTVLLSNTSGTVRLLNVVNSLDTPVCQVETRRWEKMREALPEAVTVYTISMDLPFAQSRWSLSESIQHQLLSAHRSEDFGRHYGVLLKEWRLLQRAVFVIDRDDRITHVEYIPDQMNEPDYDAAAMAVQAASAS</sequence>
<evidence type="ECO:0000256" key="1">
    <source>
        <dbReference type="ARBA" id="ARBA00023284"/>
    </source>
</evidence>
<evidence type="ECO:0000313" key="4">
    <source>
        <dbReference type="Proteomes" id="UP000009081"/>
    </source>
</evidence>
<dbReference type="InterPro" id="IPR036249">
    <property type="entry name" value="Thioredoxin-like_sf"/>
</dbReference>
<dbReference type="KEGG" id="mea:Mex_1p2781"/>
<organism evidence="3 4">
    <name type="scientific">Methylorubrum extorquens (strain ATCC 14718 / DSM 1338 / JCM 2805 / NCIMB 9133 / AM1)</name>
    <name type="common">Methylobacterium extorquens</name>
    <dbReference type="NCBI Taxonomy" id="272630"/>
    <lineage>
        <taxon>Bacteria</taxon>
        <taxon>Pseudomonadati</taxon>
        <taxon>Pseudomonadota</taxon>
        <taxon>Alphaproteobacteria</taxon>
        <taxon>Hyphomicrobiales</taxon>
        <taxon>Methylobacteriaceae</taxon>
        <taxon>Methylorubrum</taxon>
    </lineage>
</organism>
<dbReference type="Proteomes" id="UP000009081">
    <property type="component" value="Chromosome"/>
</dbReference>
<protein>
    <submittedName>
        <fullName evidence="3">Antioxidant enzyme, Tpx-related thiol peroxidase domain</fullName>
    </submittedName>
</protein>
<feature type="domain" description="Thioredoxin" evidence="2">
    <location>
        <begin position="66"/>
        <end position="220"/>
    </location>
</feature>
<dbReference type="Gene3D" id="3.40.30.10">
    <property type="entry name" value="Glutaredoxin"/>
    <property type="match status" value="1"/>
</dbReference>